<reference evidence="1" key="1">
    <citation type="submission" date="2021-06" db="EMBL/GenBank/DDBJ databases">
        <authorList>
            <person name="Kallberg Y."/>
            <person name="Tangrot J."/>
            <person name="Rosling A."/>
        </authorList>
    </citation>
    <scope>NUCLEOTIDE SEQUENCE</scope>
    <source>
        <strain evidence="1">28 12/20/2015</strain>
    </source>
</reference>
<name>A0ACA9L5X8_9GLOM</name>
<organism evidence="1 2">
    <name type="scientific">Cetraspora pellucida</name>
    <dbReference type="NCBI Taxonomy" id="1433469"/>
    <lineage>
        <taxon>Eukaryota</taxon>
        <taxon>Fungi</taxon>
        <taxon>Fungi incertae sedis</taxon>
        <taxon>Mucoromycota</taxon>
        <taxon>Glomeromycotina</taxon>
        <taxon>Glomeromycetes</taxon>
        <taxon>Diversisporales</taxon>
        <taxon>Gigasporaceae</taxon>
        <taxon>Cetraspora</taxon>
    </lineage>
</organism>
<evidence type="ECO:0000313" key="1">
    <source>
        <dbReference type="EMBL" id="CAG8507531.1"/>
    </source>
</evidence>
<gene>
    <name evidence="1" type="ORF">SPELUC_LOCUS3317</name>
</gene>
<keyword evidence="2" id="KW-1185">Reference proteome</keyword>
<proteinExistence type="predicted"/>
<dbReference type="EMBL" id="CAJVPW010002491">
    <property type="protein sequence ID" value="CAG8507531.1"/>
    <property type="molecule type" value="Genomic_DNA"/>
</dbReference>
<sequence>MVPREEVEELEVGLQIYYLDSAEFTALFNLDNLIKILAHELGHAILTDTQPKTQEINGGHGKEHDKITKEIQSSERTNIPEGQLSQKEAKEETTPRNLYQKLQLIQSQIGQLEKTRENKFQKYFYAGEYDLLKVIKP</sequence>
<protein>
    <submittedName>
        <fullName evidence="1">8230_t:CDS:1</fullName>
    </submittedName>
</protein>
<accession>A0ACA9L5X8</accession>
<comment type="caution">
    <text evidence="1">The sequence shown here is derived from an EMBL/GenBank/DDBJ whole genome shotgun (WGS) entry which is preliminary data.</text>
</comment>
<evidence type="ECO:0000313" key="2">
    <source>
        <dbReference type="Proteomes" id="UP000789366"/>
    </source>
</evidence>
<dbReference type="Proteomes" id="UP000789366">
    <property type="component" value="Unassembled WGS sequence"/>
</dbReference>